<dbReference type="OrthoDB" id="3078668at2"/>
<evidence type="ECO:0000313" key="2">
    <source>
        <dbReference type="Proteomes" id="UP000233597"/>
    </source>
</evidence>
<accession>A0A2N3KWW2</accession>
<name>A0A2N3KWW2_9PROT</name>
<proteinExistence type="predicted"/>
<evidence type="ECO:0000313" key="1">
    <source>
        <dbReference type="EMBL" id="PKR55062.1"/>
    </source>
</evidence>
<dbReference type="InterPro" id="IPR006498">
    <property type="entry name" value="Tail_tube"/>
</dbReference>
<dbReference type="AlphaFoldDB" id="A0A2N3KWW2"/>
<comment type="caution">
    <text evidence="1">The sequence shown here is derived from an EMBL/GenBank/DDBJ whole genome shotgun (WGS) entry which is preliminary data.</text>
</comment>
<dbReference type="EMBL" id="NWTK01000003">
    <property type="protein sequence ID" value="PKR55062.1"/>
    <property type="molecule type" value="Genomic_DNA"/>
</dbReference>
<dbReference type="NCBIfam" id="TIGR01611">
    <property type="entry name" value="tail_tube"/>
    <property type="match status" value="1"/>
</dbReference>
<dbReference type="RefSeq" id="WP_101264904.1">
    <property type="nucleotide sequence ID" value="NZ_NWTK01000003.1"/>
</dbReference>
<gene>
    <name evidence="1" type="ORF">COO20_06655</name>
</gene>
<organism evidence="1 2">
    <name type="scientific">Thalassospira marina</name>
    <dbReference type="NCBI Taxonomy" id="2048283"/>
    <lineage>
        <taxon>Bacteria</taxon>
        <taxon>Pseudomonadati</taxon>
        <taxon>Pseudomonadota</taxon>
        <taxon>Alphaproteobacteria</taxon>
        <taxon>Rhodospirillales</taxon>
        <taxon>Thalassospiraceae</taxon>
        <taxon>Thalassospira</taxon>
    </lineage>
</organism>
<sequence>MLPKILKNFNIIIDGIGMVGLAEEVVLPVLERDTEEFRGGGMLGPVELDLGMNAMKLEATIIENSPNIIKAFGLADASGVQTRFLGAQQADDSSNSVTAIEVSVRGRWKKIDMGTVKGGDLAKMKIELPITYYKYTANGDVLVEIDLVNGKEVIGSVDRQQGIMQASGITGS</sequence>
<dbReference type="Pfam" id="PF04985">
    <property type="entry name" value="Phage_tube"/>
    <property type="match status" value="1"/>
</dbReference>
<protein>
    <submittedName>
        <fullName evidence="1">Phage major tail tube protein</fullName>
    </submittedName>
</protein>
<dbReference type="Proteomes" id="UP000233597">
    <property type="component" value="Unassembled WGS sequence"/>
</dbReference>
<reference evidence="1 2" key="1">
    <citation type="submission" date="2017-09" db="EMBL/GenBank/DDBJ databases">
        <title>Biodiversity and function of Thalassospira species in the particle-attached aromatic-hydrocarbon-degrading consortia from the surface seawater of the South China Sea.</title>
        <authorList>
            <person name="Dong C."/>
            <person name="Liu R."/>
            <person name="Shao Z."/>
        </authorList>
    </citation>
    <scope>NUCLEOTIDE SEQUENCE [LARGE SCALE GENOMIC DNA]</scope>
    <source>
        <strain evidence="1 2">CSC1P2</strain>
    </source>
</reference>